<feature type="domain" description="N-acetylmuramidase" evidence="2">
    <location>
        <begin position="21"/>
        <end position="192"/>
    </location>
</feature>
<dbReference type="RefSeq" id="WP_009450335.1">
    <property type="nucleotide sequence ID" value="NZ_AMSI01000006.1"/>
</dbReference>
<dbReference type="Pfam" id="PF01471">
    <property type="entry name" value="PG_binding_1"/>
    <property type="match status" value="1"/>
</dbReference>
<dbReference type="InterPro" id="IPR002477">
    <property type="entry name" value="Peptidoglycan-bd-like"/>
</dbReference>
<dbReference type="InterPro" id="IPR036365">
    <property type="entry name" value="PGBD-like_sf"/>
</dbReference>
<accession>K2NSR0</accession>
<dbReference type="Proteomes" id="UP000007374">
    <property type="component" value="Unassembled WGS sequence"/>
</dbReference>
<feature type="domain" description="Peptidoglycan binding-like" evidence="1">
    <location>
        <begin position="209"/>
        <end position="264"/>
    </location>
</feature>
<dbReference type="InterPro" id="IPR023346">
    <property type="entry name" value="Lysozyme-like_dom_sf"/>
</dbReference>
<dbReference type="STRING" id="721133.SAMN05216176_10632"/>
<dbReference type="OrthoDB" id="1523598at2"/>
<dbReference type="eggNOG" id="COG3409">
    <property type="taxonomic scope" value="Bacteria"/>
</dbReference>
<protein>
    <submittedName>
        <fullName evidence="3">Peptidoglycan binding domain-containing protein</fullName>
    </submittedName>
</protein>
<evidence type="ECO:0000313" key="3">
    <source>
        <dbReference type="EMBL" id="EKF42385.1"/>
    </source>
</evidence>
<evidence type="ECO:0000259" key="1">
    <source>
        <dbReference type="Pfam" id="PF01471"/>
    </source>
</evidence>
<gene>
    <name evidence="3" type="ORF">NA8A_09998</name>
</gene>
<dbReference type="AlphaFoldDB" id="K2NSR0"/>
<dbReference type="SUPFAM" id="SSF47090">
    <property type="entry name" value="PGBD-like"/>
    <property type="match status" value="1"/>
</dbReference>
<reference evidence="3 4" key="1">
    <citation type="journal article" date="2012" name="J. Bacteriol.">
        <title>Genome Sequence of Nitratireductor indicus Type Strain C115.</title>
        <authorList>
            <person name="Lai Q."/>
            <person name="Li G."/>
            <person name="Yu Z."/>
            <person name="Shao Z."/>
        </authorList>
    </citation>
    <scope>NUCLEOTIDE SEQUENCE [LARGE SCALE GENOMIC DNA]</scope>
    <source>
        <strain evidence="3 4">C115</strain>
    </source>
</reference>
<dbReference type="Gene3D" id="1.10.101.10">
    <property type="entry name" value="PGBD-like superfamily/PGBD"/>
    <property type="match status" value="1"/>
</dbReference>
<dbReference type="EMBL" id="AMSI01000006">
    <property type="protein sequence ID" value="EKF42385.1"/>
    <property type="molecule type" value="Genomic_DNA"/>
</dbReference>
<name>K2NSR0_9HYPH</name>
<keyword evidence="4" id="KW-1185">Reference proteome</keyword>
<dbReference type="PATRIC" id="fig|1231190.3.peg.2092"/>
<comment type="caution">
    <text evidence="3">The sequence shown here is derived from an EMBL/GenBank/DDBJ whole genome shotgun (WGS) entry which is preliminary data.</text>
</comment>
<sequence length="290" mass="31266">MLAPDAVETITRMAREEGVEAASLLAIIQIESGGRVHAMIDGRAEPLIRFEGHYFDRRLSGSMRERARLAGLSSPKAGGIANPASQAGRWALLRQAAALAPDAAYESVSWGVGQVMGAHWRMLGYDNVAALVEEARSGLAGQARLMLRYLEKTGLRDALGRHDWAAVARGYNGPAYAANGYDRKLARAYRSYAAAGGDAAGDRLAIGMRGEAVRELQLLLSAQGYPLELDGIFGVRTAEAVERFQRERGLAVSGETDGATMAALRARVPLDGLAGFLWRWAAGILRRFRI</sequence>
<evidence type="ECO:0000259" key="2">
    <source>
        <dbReference type="Pfam" id="PF11860"/>
    </source>
</evidence>
<dbReference type="Pfam" id="PF11860">
    <property type="entry name" value="Muramidase"/>
    <property type="match status" value="1"/>
</dbReference>
<dbReference type="SUPFAM" id="SSF53955">
    <property type="entry name" value="Lysozyme-like"/>
    <property type="match status" value="1"/>
</dbReference>
<proteinExistence type="predicted"/>
<organism evidence="3 4">
    <name type="scientific">Nitratireductor indicus C115</name>
    <dbReference type="NCBI Taxonomy" id="1231190"/>
    <lineage>
        <taxon>Bacteria</taxon>
        <taxon>Pseudomonadati</taxon>
        <taxon>Pseudomonadota</taxon>
        <taxon>Alphaproteobacteria</taxon>
        <taxon>Hyphomicrobiales</taxon>
        <taxon>Phyllobacteriaceae</taxon>
        <taxon>Nitratireductor</taxon>
    </lineage>
</organism>
<evidence type="ECO:0000313" key="4">
    <source>
        <dbReference type="Proteomes" id="UP000007374"/>
    </source>
</evidence>
<dbReference type="InterPro" id="IPR024408">
    <property type="entry name" value="Muramidase"/>
</dbReference>
<dbReference type="InterPro" id="IPR036366">
    <property type="entry name" value="PGBDSf"/>
</dbReference>